<dbReference type="EMBL" id="JH711574">
    <property type="protein sequence ID" value="EIW85525.1"/>
    <property type="molecule type" value="Genomic_DNA"/>
</dbReference>
<organism evidence="3 4">
    <name type="scientific">Coniophora puteana (strain RWD-64-598)</name>
    <name type="common">Brown rot fungus</name>
    <dbReference type="NCBI Taxonomy" id="741705"/>
    <lineage>
        <taxon>Eukaryota</taxon>
        <taxon>Fungi</taxon>
        <taxon>Dikarya</taxon>
        <taxon>Basidiomycota</taxon>
        <taxon>Agaricomycotina</taxon>
        <taxon>Agaricomycetes</taxon>
        <taxon>Agaricomycetidae</taxon>
        <taxon>Boletales</taxon>
        <taxon>Coniophorineae</taxon>
        <taxon>Coniophoraceae</taxon>
        <taxon>Coniophora</taxon>
    </lineage>
</organism>
<dbReference type="Proteomes" id="UP000053558">
    <property type="component" value="Unassembled WGS sequence"/>
</dbReference>
<dbReference type="OrthoDB" id="2755811at2759"/>
<evidence type="ECO:0000313" key="3">
    <source>
        <dbReference type="EMBL" id="EIW85525.1"/>
    </source>
</evidence>
<sequence length="374" mass="40544">MHSTPPPVTGAFDDDEGAAALAAARAQKSLKQKRSQPRSVEAAVTAVPIAAATTSKMGVTSTGKRTTAQMGLVISHKDVDTAVEEHQGASKKKPKADIRKEDLPFFREPGFNDRWDAIKAELVGWAGTLSDPFSSNSHPDIWSVSQHAWDHAFRETEHVGYAVHRDEAIMKFIPATLDNWRSDIGKKAVKLIDDEMTKPSLSSSSSTRIAWVAERRKAQSPGEKRKPFLYADPSTFKGVFRGTLIMKVFAHHVQRVAKLYANDRLTDAPAGGLALSAAAVQRALFLWKDGYNAKGARTEDGGKVKGKHGFEGEWADQACKYTAKMDGMSSEKWDQVYAAVAPFVKGSSASSGAHAEQSDDDDSDGIVISSDEGI</sequence>
<dbReference type="AlphaFoldDB" id="A0A5M3N3U8"/>
<evidence type="ECO:0000256" key="1">
    <source>
        <dbReference type="SAM" id="MobiDB-lite"/>
    </source>
</evidence>
<dbReference type="RefSeq" id="XP_007764984.1">
    <property type="nucleotide sequence ID" value="XM_007766794.1"/>
</dbReference>
<name>A0A5M3N3U8_CONPW</name>
<evidence type="ECO:0000259" key="2">
    <source>
        <dbReference type="Pfam" id="PF20149"/>
    </source>
</evidence>
<proteinExistence type="predicted"/>
<gene>
    <name evidence="3" type="ORF">CONPUDRAFT_162707</name>
</gene>
<comment type="caution">
    <text evidence="3">The sequence shown here is derived from an EMBL/GenBank/DDBJ whole genome shotgun (WGS) entry which is preliminary data.</text>
</comment>
<dbReference type="OMA" id="IFASAKH"/>
<reference evidence="4" key="1">
    <citation type="journal article" date="2012" name="Science">
        <title>The Paleozoic origin of enzymatic lignin decomposition reconstructed from 31 fungal genomes.</title>
        <authorList>
            <person name="Floudas D."/>
            <person name="Binder M."/>
            <person name="Riley R."/>
            <person name="Barry K."/>
            <person name="Blanchette R.A."/>
            <person name="Henrissat B."/>
            <person name="Martinez A.T."/>
            <person name="Otillar R."/>
            <person name="Spatafora J.W."/>
            <person name="Yadav J.S."/>
            <person name="Aerts A."/>
            <person name="Benoit I."/>
            <person name="Boyd A."/>
            <person name="Carlson A."/>
            <person name="Copeland A."/>
            <person name="Coutinho P.M."/>
            <person name="de Vries R.P."/>
            <person name="Ferreira P."/>
            <person name="Findley K."/>
            <person name="Foster B."/>
            <person name="Gaskell J."/>
            <person name="Glotzer D."/>
            <person name="Gorecki P."/>
            <person name="Heitman J."/>
            <person name="Hesse C."/>
            <person name="Hori C."/>
            <person name="Igarashi K."/>
            <person name="Jurgens J.A."/>
            <person name="Kallen N."/>
            <person name="Kersten P."/>
            <person name="Kohler A."/>
            <person name="Kuees U."/>
            <person name="Kumar T.K.A."/>
            <person name="Kuo A."/>
            <person name="LaButti K."/>
            <person name="Larrondo L.F."/>
            <person name="Lindquist E."/>
            <person name="Ling A."/>
            <person name="Lombard V."/>
            <person name="Lucas S."/>
            <person name="Lundell T."/>
            <person name="Martin R."/>
            <person name="McLaughlin D.J."/>
            <person name="Morgenstern I."/>
            <person name="Morin E."/>
            <person name="Murat C."/>
            <person name="Nagy L.G."/>
            <person name="Nolan M."/>
            <person name="Ohm R.A."/>
            <person name="Patyshakuliyeva A."/>
            <person name="Rokas A."/>
            <person name="Ruiz-Duenas F.J."/>
            <person name="Sabat G."/>
            <person name="Salamov A."/>
            <person name="Samejima M."/>
            <person name="Schmutz J."/>
            <person name="Slot J.C."/>
            <person name="St John F."/>
            <person name="Stenlid J."/>
            <person name="Sun H."/>
            <person name="Sun S."/>
            <person name="Syed K."/>
            <person name="Tsang A."/>
            <person name="Wiebenga A."/>
            <person name="Young D."/>
            <person name="Pisabarro A."/>
            <person name="Eastwood D.C."/>
            <person name="Martin F."/>
            <person name="Cullen D."/>
            <person name="Grigoriev I.V."/>
            <person name="Hibbett D.S."/>
        </authorList>
    </citation>
    <scope>NUCLEOTIDE SEQUENCE [LARGE SCALE GENOMIC DNA]</scope>
    <source>
        <strain evidence="4">RWD-64-598 SS2</strain>
    </source>
</reference>
<feature type="region of interest" description="Disordered" evidence="1">
    <location>
        <begin position="348"/>
        <end position="374"/>
    </location>
</feature>
<dbReference type="KEGG" id="cput:CONPUDRAFT_162707"/>
<evidence type="ECO:0000313" key="4">
    <source>
        <dbReference type="Proteomes" id="UP000053558"/>
    </source>
</evidence>
<feature type="domain" description="DUF6532" evidence="2">
    <location>
        <begin position="130"/>
        <end position="297"/>
    </location>
</feature>
<protein>
    <recommendedName>
        <fullName evidence="2">DUF6532 domain-containing protein</fullName>
    </recommendedName>
</protein>
<dbReference type="InterPro" id="IPR045341">
    <property type="entry name" value="DUF6532"/>
</dbReference>
<keyword evidence="4" id="KW-1185">Reference proteome</keyword>
<dbReference type="Pfam" id="PF20149">
    <property type="entry name" value="DUF6532"/>
    <property type="match status" value="1"/>
</dbReference>
<accession>A0A5M3N3U8</accession>
<feature type="compositionally biased region" description="Low complexity" evidence="1">
    <location>
        <begin position="365"/>
        <end position="374"/>
    </location>
</feature>
<dbReference type="GeneID" id="19204763"/>